<dbReference type="PROSITE" id="PS01124">
    <property type="entry name" value="HTH_ARAC_FAMILY_2"/>
    <property type="match status" value="1"/>
</dbReference>
<dbReference type="Proteomes" id="UP000431913">
    <property type="component" value="Unassembled WGS sequence"/>
</dbReference>
<dbReference type="SUPFAM" id="SSF55136">
    <property type="entry name" value="Probable bacterial effector-binding domain"/>
    <property type="match status" value="1"/>
</dbReference>
<evidence type="ECO:0000259" key="4">
    <source>
        <dbReference type="PROSITE" id="PS01124"/>
    </source>
</evidence>
<dbReference type="GO" id="GO:0003700">
    <property type="term" value="F:DNA-binding transcription factor activity"/>
    <property type="evidence" value="ECO:0007669"/>
    <property type="project" value="InterPro"/>
</dbReference>
<dbReference type="InterPro" id="IPR018062">
    <property type="entry name" value="HTH_AraC-typ_CS"/>
</dbReference>
<keyword evidence="9" id="KW-1185">Reference proteome</keyword>
<evidence type="ECO:0000313" key="5">
    <source>
        <dbReference type="EMBL" id="KJF38381.1"/>
    </source>
</evidence>
<dbReference type="EMBL" id="VUNJ01000005">
    <property type="protein sequence ID" value="MST91452.1"/>
    <property type="molecule type" value="Genomic_DNA"/>
</dbReference>
<evidence type="ECO:0000256" key="1">
    <source>
        <dbReference type="ARBA" id="ARBA00023015"/>
    </source>
</evidence>
<dbReference type="Proteomes" id="UP000053433">
    <property type="component" value="Unassembled WGS sequence"/>
</dbReference>
<evidence type="ECO:0000313" key="7">
    <source>
        <dbReference type="EMBL" id="MST91452.1"/>
    </source>
</evidence>
<dbReference type="PANTHER" id="PTHR47504">
    <property type="entry name" value="RIGHT ORIGIN-BINDING PROTEIN"/>
    <property type="match status" value="1"/>
</dbReference>
<dbReference type="PANTHER" id="PTHR47504:SF5">
    <property type="entry name" value="RIGHT ORIGIN-BINDING PROTEIN"/>
    <property type="match status" value="1"/>
</dbReference>
<protein>
    <submittedName>
        <fullName evidence="5">AraC family transcriptional regulator</fullName>
    </submittedName>
    <submittedName>
        <fullName evidence="8">Helix-turn-helix domain-containing protein</fullName>
    </submittedName>
</protein>
<dbReference type="InterPro" id="IPR050959">
    <property type="entry name" value="MarA-like"/>
</dbReference>
<dbReference type="InterPro" id="IPR010499">
    <property type="entry name" value="AraC_E-bd"/>
</dbReference>
<dbReference type="Gene3D" id="3.20.80.10">
    <property type="entry name" value="Regulatory factor, effector binding domain"/>
    <property type="match status" value="1"/>
</dbReference>
<evidence type="ECO:0000313" key="6">
    <source>
        <dbReference type="EMBL" id="KUE74854.1"/>
    </source>
</evidence>
<dbReference type="EMBL" id="WMZU01000034">
    <property type="protein sequence ID" value="MTS28706.1"/>
    <property type="molecule type" value="Genomic_DNA"/>
</dbReference>
<dbReference type="Proteomes" id="UP000032483">
    <property type="component" value="Unassembled WGS sequence"/>
</dbReference>
<dbReference type="RefSeq" id="WP_050006603.1">
    <property type="nucleotide sequence ID" value="NZ_CAQJQL010000039.1"/>
</dbReference>
<keyword evidence="3" id="KW-0804">Transcription</keyword>
<evidence type="ECO:0000256" key="2">
    <source>
        <dbReference type="ARBA" id="ARBA00023125"/>
    </source>
</evidence>
<dbReference type="AlphaFoldDB" id="A0A0D8IVR8"/>
<evidence type="ECO:0000313" key="12">
    <source>
        <dbReference type="Proteomes" id="UP000472755"/>
    </source>
</evidence>
<dbReference type="InterPro" id="IPR011256">
    <property type="entry name" value="Reg_factor_effector_dom_sf"/>
</dbReference>
<reference evidence="7 11" key="4">
    <citation type="submission" date="2019-08" db="EMBL/GenBank/DDBJ databases">
        <title>In-depth cultivation of the pig gut microbiome towards novel bacterial diversity and tailored functional studies.</title>
        <authorList>
            <person name="Wylensek D."/>
            <person name="Hitch T.C.A."/>
            <person name="Clavel T."/>
        </authorList>
    </citation>
    <scope>NUCLEOTIDE SEQUENCE [LARGE SCALE GENOMIC DNA]</scope>
    <source>
        <strain evidence="7 11">WCA3-601-WT-6J</strain>
    </source>
</reference>
<feature type="domain" description="HTH araC/xylS-type" evidence="4">
    <location>
        <begin position="8"/>
        <end position="105"/>
    </location>
</feature>
<accession>A0A0W7TMA8</accession>
<dbReference type="SMART" id="SM00871">
    <property type="entry name" value="AraC_E_bind"/>
    <property type="match status" value="1"/>
</dbReference>
<gene>
    <name evidence="6" type="ORF">ASJ35_16945</name>
    <name evidence="7" type="ORF">FYJ76_05785</name>
    <name evidence="8" type="ORF">GMD59_15635</name>
    <name evidence="5" type="ORF">TQ39_18370</name>
</gene>
<evidence type="ECO:0000313" key="11">
    <source>
        <dbReference type="Proteomes" id="UP000431913"/>
    </source>
</evidence>
<keyword evidence="1" id="KW-0805">Transcription regulation</keyword>
<keyword evidence="2" id="KW-0238">DNA-binding</keyword>
<evidence type="ECO:0000313" key="10">
    <source>
        <dbReference type="Proteomes" id="UP000053433"/>
    </source>
</evidence>
<dbReference type="Pfam" id="PF06445">
    <property type="entry name" value="GyrI-like"/>
    <property type="match status" value="1"/>
</dbReference>
<dbReference type="PROSITE" id="PS00041">
    <property type="entry name" value="HTH_ARAC_FAMILY_1"/>
    <property type="match status" value="1"/>
</dbReference>
<evidence type="ECO:0000256" key="3">
    <source>
        <dbReference type="ARBA" id="ARBA00023163"/>
    </source>
</evidence>
<comment type="caution">
    <text evidence="5">The sequence shown here is derived from an EMBL/GenBank/DDBJ whole genome shotgun (WGS) entry which is preliminary data.</text>
</comment>
<reference evidence="8 12" key="3">
    <citation type="journal article" date="2019" name="Nat. Med.">
        <title>A library of human gut bacterial isolates paired with longitudinal multiomics data enables mechanistic microbiome research.</title>
        <authorList>
            <person name="Poyet M."/>
            <person name="Groussin M."/>
            <person name="Gibbons S.M."/>
            <person name="Avila-Pacheco J."/>
            <person name="Jiang X."/>
            <person name="Kearney S.M."/>
            <person name="Perrotta A.R."/>
            <person name="Berdy B."/>
            <person name="Zhao S."/>
            <person name="Lieberman T.D."/>
            <person name="Swanson P.K."/>
            <person name="Smith M."/>
            <person name="Roesemann S."/>
            <person name="Alexander J.E."/>
            <person name="Rich S.A."/>
            <person name="Livny J."/>
            <person name="Vlamakis H."/>
            <person name="Clish C."/>
            <person name="Bullock K."/>
            <person name="Deik A."/>
            <person name="Scott J."/>
            <person name="Pierce K.A."/>
            <person name="Xavier R.J."/>
            <person name="Alm E.J."/>
        </authorList>
    </citation>
    <scope>NUCLEOTIDE SEQUENCE [LARGE SCALE GENOMIC DNA]</scope>
    <source>
        <strain evidence="8 12">BIOML-A4</strain>
    </source>
</reference>
<dbReference type="Proteomes" id="UP000472755">
    <property type="component" value="Unassembled WGS sequence"/>
</dbReference>
<dbReference type="InterPro" id="IPR029442">
    <property type="entry name" value="GyrI-like"/>
</dbReference>
<proteinExistence type="predicted"/>
<evidence type="ECO:0000313" key="9">
    <source>
        <dbReference type="Proteomes" id="UP000032483"/>
    </source>
</evidence>
<dbReference type="GeneID" id="42858502"/>
<dbReference type="PATRIC" id="fig|1550024.3.peg.4209"/>
<dbReference type="EMBL" id="JXXK01000046">
    <property type="protein sequence ID" value="KJF38381.1"/>
    <property type="molecule type" value="Genomic_DNA"/>
</dbReference>
<evidence type="ECO:0000313" key="8">
    <source>
        <dbReference type="EMBL" id="MTS28706.1"/>
    </source>
</evidence>
<dbReference type="SMART" id="SM00342">
    <property type="entry name" value="HTH_ARAC"/>
    <property type="match status" value="1"/>
</dbReference>
<reference evidence="5" key="1">
    <citation type="submission" date="2015-02" db="EMBL/GenBank/DDBJ databases">
        <title>A novel member of the family Ruminococcaceae isolated from human feces.</title>
        <authorList>
            <person name="Shkoporov A.N."/>
            <person name="Chaplin A.V."/>
            <person name="Motuzova O.V."/>
            <person name="Kafarskaia L.I."/>
            <person name="Khokhlova E.V."/>
            <person name="Efimov B.A."/>
        </authorList>
    </citation>
    <scope>NUCLEOTIDE SEQUENCE [LARGE SCALE GENOMIC DNA]</scope>
    <source>
        <strain evidence="5">585-1</strain>
    </source>
</reference>
<organism evidence="5 9">
    <name type="scientific">Ruthenibacterium lactatiformans</name>
    <dbReference type="NCBI Taxonomy" id="1550024"/>
    <lineage>
        <taxon>Bacteria</taxon>
        <taxon>Bacillati</taxon>
        <taxon>Bacillota</taxon>
        <taxon>Clostridia</taxon>
        <taxon>Eubacteriales</taxon>
        <taxon>Oscillospiraceae</taxon>
        <taxon>Ruthenibacterium</taxon>
    </lineage>
</organism>
<dbReference type="InterPro" id="IPR009057">
    <property type="entry name" value="Homeodomain-like_sf"/>
</dbReference>
<name>A0A0D8IVR8_9FIRM</name>
<accession>A0A0D8IVR8</accession>
<reference evidence="6 10" key="2">
    <citation type="submission" date="2015-10" db="EMBL/GenBank/DDBJ databases">
        <title>A novel member of the family Ruminococcaceae isolated from human faeces.</title>
        <authorList>
            <person name="Shkoporov A.N."/>
            <person name="Chaplin A.V."/>
            <person name="Motuzova O.V."/>
            <person name="Kafarskaia L.I."/>
            <person name="Efimov B.A."/>
        </authorList>
    </citation>
    <scope>NUCLEOTIDE SEQUENCE [LARGE SCALE GENOMIC DNA]</scope>
    <source>
        <strain evidence="6 10">668</strain>
    </source>
</reference>
<dbReference type="InterPro" id="IPR018060">
    <property type="entry name" value="HTH_AraC"/>
</dbReference>
<dbReference type="SUPFAM" id="SSF46689">
    <property type="entry name" value="Homeodomain-like"/>
    <property type="match status" value="2"/>
</dbReference>
<dbReference type="Pfam" id="PF12833">
    <property type="entry name" value="HTH_18"/>
    <property type="match status" value="1"/>
</dbReference>
<sequence length="283" mass="31454">MEWLDRMNDALGYLEANLAGTADMEHAARLACCSVYHFGRMFSYIAGVPLSEYLRRRRMTLAAFDLQNGGRVLDVALRYGYESPTAFNRAFQSVHGVSPSAAQRDGAPLKAYPRISFKITVKGEAEMDYRIIKQEAFRIVGVREPLLPDFEDSFRRVPEFWGEAAASGAIPRLCLLMDAAPKGILGVSTCMPDAENYYYIAVASTRPAPEGMHEYVVPACTWAVFPGRGSMPAAMQELQKRVVSEWLPGSGYEWGQAPDLEVYLDDGLSGESSFEVWLPVAKR</sequence>
<dbReference type="EMBL" id="LMUA01000039">
    <property type="protein sequence ID" value="KUE74854.1"/>
    <property type="molecule type" value="Genomic_DNA"/>
</dbReference>
<dbReference type="Gene3D" id="1.10.10.60">
    <property type="entry name" value="Homeodomain-like"/>
    <property type="match status" value="2"/>
</dbReference>
<dbReference type="GO" id="GO:0043565">
    <property type="term" value="F:sequence-specific DNA binding"/>
    <property type="evidence" value="ECO:0007669"/>
    <property type="project" value="InterPro"/>
</dbReference>